<dbReference type="AlphaFoldDB" id="A0A9X1IE25"/>
<protein>
    <submittedName>
        <fullName evidence="1">Uncharacterized protein</fullName>
    </submittedName>
</protein>
<dbReference type="InterPro" id="IPR047677">
    <property type="entry name" value="GDCCVxC"/>
</dbReference>
<evidence type="ECO:0000313" key="2">
    <source>
        <dbReference type="Proteomes" id="UP001139311"/>
    </source>
</evidence>
<accession>A0A9X1IE25</accession>
<organism evidence="1 2">
    <name type="scientific">Roseicella aerolata</name>
    <dbReference type="NCBI Taxonomy" id="2883479"/>
    <lineage>
        <taxon>Bacteria</taxon>
        <taxon>Pseudomonadati</taxon>
        <taxon>Pseudomonadota</taxon>
        <taxon>Alphaproteobacteria</taxon>
        <taxon>Acetobacterales</taxon>
        <taxon>Roseomonadaceae</taxon>
        <taxon>Roseicella</taxon>
    </lineage>
</organism>
<keyword evidence="2" id="KW-1185">Reference proteome</keyword>
<dbReference type="Proteomes" id="UP001139311">
    <property type="component" value="Unassembled WGS sequence"/>
</dbReference>
<sequence>MDDFSGIAAWTLLLCHRREGTGLMELRSKITCPACGRQETETMPTDACQFFYDCKGCGTVLRPHPGDCCVFCSFGDVPCPPVQEVRLPGAAAGPCCATS</sequence>
<dbReference type="NCBIfam" id="NF041374">
    <property type="entry name" value="GDCCVxC"/>
    <property type="match status" value="1"/>
</dbReference>
<comment type="caution">
    <text evidence="1">The sequence shown here is derived from an EMBL/GenBank/DDBJ whole genome shotgun (WGS) entry which is preliminary data.</text>
</comment>
<reference evidence="1" key="1">
    <citation type="submission" date="2021-10" db="EMBL/GenBank/DDBJ databases">
        <title>Roseicella aerolatum sp. nov., isolated from aerosols of e-waste dismantling site.</title>
        <authorList>
            <person name="Qin T."/>
        </authorList>
    </citation>
    <scope>NUCLEOTIDE SEQUENCE</scope>
    <source>
        <strain evidence="1">GB24</strain>
    </source>
</reference>
<name>A0A9X1IE25_9PROT</name>
<dbReference type="EMBL" id="JAJAQI010000022">
    <property type="protein sequence ID" value="MCB4823071.1"/>
    <property type="molecule type" value="Genomic_DNA"/>
</dbReference>
<evidence type="ECO:0000313" key="1">
    <source>
        <dbReference type="EMBL" id="MCB4823071.1"/>
    </source>
</evidence>
<proteinExistence type="predicted"/>
<gene>
    <name evidence="1" type="ORF">LHA35_15150</name>
</gene>